<protein>
    <recommendedName>
        <fullName evidence="1">Probable sensor domain-containing protein</fullName>
    </recommendedName>
</protein>
<dbReference type="EMBL" id="CADCTU010000754">
    <property type="protein sequence ID" value="CAA9350357.1"/>
    <property type="molecule type" value="Genomic_DNA"/>
</dbReference>
<proteinExistence type="predicted"/>
<feature type="non-terminal residue" evidence="2">
    <location>
        <position position="89"/>
    </location>
</feature>
<feature type="domain" description="Probable sensor" evidence="1">
    <location>
        <begin position="37"/>
        <end position="88"/>
    </location>
</feature>
<evidence type="ECO:0000259" key="1">
    <source>
        <dbReference type="Pfam" id="PF21751"/>
    </source>
</evidence>
<dbReference type="AlphaFoldDB" id="A0A6J4MAQ6"/>
<accession>A0A6J4MAQ6</accession>
<organism evidence="2">
    <name type="scientific">uncultured Gemmatimonadaceae bacterium</name>
    <dbReference type="NCBI Taxonomy" id="246130"/>
    <lineage>
        <taxon>Bacteria</taxon>
        <taxon>Pseudomonadati</taxon>
        <taxon>Gemmatimonadota</taxon>
        <taxon>Gemmatimonadia</taxon>
        <taxon>Gemmatimonadales</taxon>
        <taxon>Gemmatimonadaceae</taxon>
        <taxon>environmental samples</taxon>
    </lineage>
</organism>
<name>A0A6J4MAQ6_9BACT</name>
<dbReference type="Pfam" id="PF21751">
    <property type="entry name" value="DACNV"/>
    <property type="match status" value="1"/>
</dbReference>
<sequence>MPHAYPHARAVAARVHAHMARQLAAAPESAGGASPDVDVPDADAVAAVIDTAFWASLRREEGYTPRISLAFLPPGRAERPLTFGRRIAL</sequence>
<gene>
    <name evidence="2" type="ORF">AVDCRST_MAG11-3488</name>
</gene>
<evidence type="ECO:0000313" key="2">
    <source>
        <dbReference type="EMBL" id="CAA9350357.1"/>
    </source>
</evidence>
<reference evidence="2" key="1">
    <citation type="submission" date="2020-02" db="EMBL/GenBank/DDBJ databases">
        <authorList>
            <person name="Meier V. D."/>
        </authorList>
    </citation>
    <scope>NUCLEOTIDE SEQUENCE</scope>
    <source>
        <strain evidence="2">AVDCRST_MAG11</strain>
    </source>
</reference>
<dbReference type="InterPro" id="IPR048551">
    <property type="entry name" value="DACNV"/>
</dbReference>